<protein>
    <submittedName>
        <fullName evidence="2">Glycosyl hydrolase family 15-related protein</fullName>
    </submittedName>
</protein>
<accession>A0A9K3LDG8</accession>
<keyword evidence="2" id="KW-0378">Hydrolase</keyword>
<dbReference type="EMBL" id="JAGRRH010000013">
    <property type="protein sequence ID" value="KAG7359775.1"/>
    <property type="molecule type" value="Genomic_DNA"/>
</dbReference>
<comment type="caution">
    <text evidence="2">The sequence shown here is derived from an EMBL/GenBank/DDBJ whole genome shotgun (WGS) entry which is preliminary data.</text>
</comment>
<evidence type="ECO:0000256" key="1">
    <source>
        <dbReference type="SAM" id="SignalP"/>
    </source>
</evidence>
<organism evidence="2 3">
    <name type="scientific">Nitzschia inconspicua</name>
    <dbReference type="NCBI Taxonomy" id="303405"/>
    <lineage>
        <taxon>Eukaryota</taxon>
        <taxon>Sar</taxon>
        <taxon>Stramenopiles</taxon>
        <taxon>Ochrophyta</taxon>
        <taxon>Bacillariophyta</taxon>
        <taxon>Bacillariophyceae</taxon>
        <taxon>Bacillariophycidae</taxon>
        <taxon>Bacillariales</taxon>
        <taxon>Bacillariaceae</taxon>
        <taxon>Nitzschia</taxon>
    </lineage>
</organism>
<sequence>MSLLVFAFFVALVLHQLLVLAVEREVRPSRSLRQMFAVKSKDSQSQQKSRTQGQRHCTTCQFPKHSWDTFPVSFHSGRPNTYGSSGLEWLPEDLEALSRYPLITLEKWHGSQAFSTNLCNQTGNCNAPSNIFYWEQDAWVSAATQLKAKNPNISVAVWMDTMLIYTGWTWPPPPSDRTVDFNRTLNPDIKAPCTTGYFRPAEFLESNPDEYLLMNSSGMPAIEPWSYCHIYDHTKARVREYWRDMCLNLTASGVIDGCGADFSSLERNRWGTHTTDYIRTNYGLDEVTAQAWNEGHRQMMVETTEALGEGGFLIGKDSFELGDHVNAVLQEGCPASNTTINMLRNLTATAERLGKRLIYQCHTNSPTESVQAAFLCGAGKDHYMTVGGWKGDKAGFPSHWIPEFEKPLGEPMIDCIYDRDSSMWSRLFQSGTHIWFNPTNNTGGVIWNTNTVHDS</sequence>
<proteinExistence type="predicted"/>
<gene>
    <name evidence="2" type="ORF">IV203_034873</name>
</gene>
<dbReference type="Pfam" id="PF14885">
    <property type="entry name" value="GHL15"/>
    <property type="match status" value="1"/>
</dbReference>
<evidence type="ECO:0000313" key="2">
    <source>
        <dbReference type="EMBL" id="KAG7359775.1"/>
    </source>
</evidence>
<reference evidence="2" key="1">
    <citation type="journal article" date="2021" name="Sci. Rep.">
        <title>Diploid genomic architecture of Nitzschia inconspicua, an elite biomass production diatom.</title>
        <authorList>
            <person name="Oliver A."/>
            <person name="Podell S."/>
            <person name="Pinowska A."/>
            <person name="Traller J.C."/>
            <person name="Smith S.R."/>
            <person name="McClure R."/>
            <person name="Beliaev A."/>
            <person name="Bohutskyi P."/>
            <person name="Hill E.A."/>
            <person name="Rabines A."/>
            <person name="Zheng H."/>
            <person name="Allen L.Z."/>
            <person name="Kuo A."/>
            <person name="Grigoriev I.V."/>
            <person name="Allen A.E."/>
            <person name="Hazlebeck D."/>
            <person name="Allen E.E."/>
        </authorList>
    </citation>
    <scope>NUCLEOTIDE SEQUENCE</scope>
    <source>
        <strain evidence="2">Hildebrandi</strain>
    </source>
</reference>
<dbReference type="AlphaFoldDB" id="A0A9K3LDG8"/>
<name>A0A9K3LDG8_9STRA</name>
<reference evidence="2" key="2">
    <citation type="submission" date="2021-04" db="EMBL/GenBank/DDBJ databases">
        <authorList>
            <person name="Podell S."/>
        </authorList>
    </citation>
    <scope>NUCLEOTIDE SEQUENCE</scope>
    <source>
        <strain evidence="2">Hildebrandi</strain>
    </source>
</reference>
<feature type="signal peptide" evidence="1">
    <location>
        <begin position="1"/>
        <end position="21"/>
    </location>
</feature>
<dbReference type="Proteomes" id="UP000693970">
    <property type="component" value="Unassembled WGS sequence"/>
</dbReference>
<feature type="chain" id="PRO_5039913254" evidence="1">
    <location>
        <begin position="22"/>
        <end position="455"/>
    </location>
</feature>
<evidence type="ECO:0000313" key="3">
    <source>
        <dbReference type="Proteomes" id="UP000693970"/>
    </source>
</evidence>
<keyword evidence="1" id="KW-0732">Signal</keyword>
<keyword evidence="3" id="KW-1185">Reference proteome</keyword>
<dbReference type="OrthoDB" id="10537121at2759"/>
<dbReference type="InterPro" id="IPR029455">
    <property type="entry name" value="GHL15"/>
</dbReference>
<dbReference type="GO" id="GO:0016787">
    <property type="term" value="F:hydrolase activity"/>
    <property type="evidence" value="ECO:0007669"/>
    <property type="project" value="UniProtKB-KW"/>
</dbReference>